<sequence>MDKRFNALFFKEQAGFRRNDHFLNKSIKTLNDAACSRNRTDYPQTG</sequence>
<proteinExistence type="predicted"/>
<evidence type="ECO:0000313" key="1">
    <source>
        <dbReference type="EMBL" id="AFK69822.1"/>
    </source>
</evidence>
<gene>
    <name evidence="1" type="ORF">YSA_05634</name>
</gene>
<evidence type="ECO:0000313" key="2">
    <source>
        <dbReference type="Proteomes" id="UP000005268"/>
    </source>
</evidence>
<accession>I3UWF1</accession>
<dbReference type="AlphaFoldDB" id="I3UWF1"/>
<dbReference type="EMBL" id="CP003588">
    <property type="protein sequence ID" value="AFK69822.1"/>
    <property type="molecule type" value="Genomic_DNA"/>
</dbReference>
<organism evidence="1 2">
    <name type="scientific">Pseudomonas putida ND6</name>
    <dbReference type="NCBI Taxonomy" id="231023"/>
    <lineage>
        <taxon>Bacteria</taxon>
        <taxon>Pseudomonadati</taxon>
        <taxon>Pseudomonadota</taxon>
        <taxon>Gammaproteobacteria</taxon>
        <taxon>Pseudomonadales</taxon>
        <taxon>Pseudomonadaceae</taxon>
        <taxon>Pseudomonas</taxon>
    </lineage>
</organism>
<name>I3UWF1_PSEPU</name>
<dbReference type="HOGENOM" id="CLU_3187972_0_0_6"/>
<dbReference type="KEGG" id="ppi:YSA_05634"/>
<dbReference type="Proteomes" id="UP000005268">
    <property type="component" value="Chromosome"/>
</dbReference>
<reference evidence="1 2" key="1">
    <citation type="journal article" date="2012" name="J. Bacteriol.">
        <title>Complete Genome Sequence of the Naphthalene-Degrading Pseudomonas putida Strain ND6.</title>
        <authorList>
            <person name="Li S."/>
            <person name="Zhao H."/>
            <person name="Li Y."/>
            <person name="Niu S."/>
            <person name="Cai B."/>
        </authorList>
    </citation>
    <scope>NUCLEOTIDE SEQUENCE [LARGE SCALE GENOMIC DNA]</scope>
    <source>
        <strain evidence="1 2">ND6</strain>
    </source>
</reference>
<protein>
    <submittedName>
        <fullName evidence="1">Uncharacterized protein</fullName>
    </submittedName>
</protein>